<dbReference type="Proteomes" id="UP000324133">
    <property type="component" value="Unassembled WGS sequence"/>
</dbReference>
<organism evidence="1 2">
    <name type="scientific">Rufibacter hautae</name>
    <dbReference type="NCBI Taxonomy" id="2595005"/>
    <lineage>
        <taxon>Bacteria</taxon>
        <taxon>Pseudomonadati</taxon>
        <taxon>Bacteroidota</taxon>
        <taxon>Cytophagia</taxon>
        <taxon>Cytophagales</taxon>
        <taxon>Hymenobacteraceae</taxon>
        <taxon>Rufibacter</taxon>
    </lineage>
</organism>
<evidence type="ECO:0000313" key="2">
    <source>
        <dbReference type="Proteomes" id="UP000324133"/>
    </source>
</evidence>
<dbReference type="Gene3D" id="2.60.120.560">
    <property type="entry name" value="Exo-inulinase, domain 1"/>
    <property type="match status" value="1"/>
</dbReference>
<evidence type="ECO:0000313" key="1">
    <source>
        <dbReference type="EMBL" id="KAA3440101.1"/>
    </source>
</evidence>
<name>A0A5B6TI67_9BACT</name>
<reference evidence="1 2" key="1">
    <citation type="submission" date="2019-07" db="EMBL/GenBank/DDBJ databases">
        <title>Rufibacter sp. nov., isolated from lake sediment.</title>
        <authorList>
            <person name="Qu J.-H."/>
        </authorList>
    </citation>
    <scope>NUCLEOTIDE SEQUENCE [LARGE SCALE GENOMIC DNA]</scope>
    <source>
        <strain evidence="1 2">NBS58-1</strain>
    </source>
</reference>
<evidence type="ECO:0008006" key="3">
    <source>
        <dbReference type="Google" id="ProtNLM"/>
    </source>
</evidence>
<comment type="caution">
    <text evidence="1">The sequence shown here is derived from an EMBL/GenBank/DDBJ whole genome shotgun (WGS) entry which is preliminary data.</text>
</comment>
<gene>
    <name evidence="1" type="ORF">FOA19_05390</name>
</gene>
<sequence>MKNVLLGLALSSLTANVPVEQTQESQANDWHLPAGKSSHVHYLGQESLYLSKGVALYGKEKYHEGIIEVDITDDDAQGEAGIVFQHTSDGAYRGITFKSSVLQSLAPACPALTATEQNTPNCTPKASKPASWTHLKIILQDNKARVFLNGASEPVSEIMLKATKKPIIGRIGLIASGGAYFSNFRYSPLSSTSVVAKAAVGD</sequence>
<protein>
    <recommendedName>
        <fullName evidence="3">DUF1080 domain-containing protein</fullName>
    </recommendedName>
</protein>
<dbReference type="AlphaFoldDB" id="A0A5B6TI67"/>
<dbReference type="EMBL" id="VKKY01000001">
    <property type="protein sequence ID" value="KAA3440101.1"/>
    <property type="molecule type" value="Genomic_DNA"/>
</dbReference>
<dbReference type="RefSeq" id="WP_149089738.1">
    <property type="nucleotide sequence ID" value="NZ_VKKY01000001.1"/>
</dbReference>
<proteinExistence type="predicted"/>
<keyword evidence="2" id="KW-1185">Reference proteome</keyword>
<dbReference type="OrthoDB" id="2634655at2"/>
<accession>A0A5B6TI67</accession>